<dbReference type="Gene3D" id="3.40.50.720">
    <property type="entry name" value="NAD(P)-binding Rossmann-like Domain"/>
    <property type="match status" value="1"/>
</dbReference>
<dbReference type="InterPro" id="IPR002347">
    <property type="entry name" value="SDR_fam"/>
</dbReference>
<reference evidence="4 5" key="1">
    <citation type="submission" date="2018-02" db="EMBL/GenBank/DDBJ databases">
        <authorList>
            <person name="Cohen D.B."/>
            <person name="Kent A.D."/>
        </authorList>
    </citation>
    <scope>NUCLEOTIDE SEQUENCE [LARGE SCALE GENOMIC DNA]</scope>
    <source>
        <strain evidence="4 5">CCAP 1448/3</strain>
    </source>
</reference>
<gene>
    <name evidence="4" type="ORF">C7B64_18715</name>
</gene>
<protein>
    <recommendedName>
        <fullName evidence="6">Short-chain dehydrogenase/reductase</fullName>
    </recommendedName>
</protein>
<comment type="caution">
    <text evidence="4">The sequence shown here is derived from an EMBL/GenBank/DDBJ whole genome shotgun (WGS) entry which is preliminary data.</text>
</comment>
<evidence type="ECO:0000256" key="2">
    <source>
        <dbReference type="ARBA" id="ARBA00023002"/>
    </source>
</evidence>
<dbReference type="PRINTS" id="PR00080">
    <property type="entry name" value="SDRFAMILY"/>
</dbReference>
<sequence length="266" mass="30249">MVDEFLRRGWQTLATTRNVAEQKQMFAATFEKYGNQFTLLPLEITDSRQREAVVESIAQRDSLDCLVNNAGYRFYGALEDLSEEQIRRQLDVNFASPALFTRSLLFSLRQSKGTIIFISSMFGYTGYPLTSVLCASKFAIEGLAESLYFELAPHGVKVAVVEPGASQSSFGQNMKWTQNTFRAYQVQTANYREFQKKVSLRSPDNAVLVARRVADLAEGRCRQFRIQVGADAIKAYLYQRLLPDSIRFPLSKIILHQLFSKNHKSL</sequence>
<evidence type="ECO:0008006" key="6">
    <source>
        <dbReference type="Google" id="ProtNLM"/>
    </source>
</evidence>
<comment type="similarity">
    <text evidence="1 3">Belongs to the short-chain dehydrogenases/reductases (SDR) family.</text>
</comment>
<accession>A0A2T1BZB7</accession>
<evidence type="ECO:0000313" key="5">
    <source>
        <dbReference type="Proteomes" id="UP000238762"/>
    </source>
</evidence>
<name>A0A2T1BZB7_9CYAN</name>
<proteinExistence type="inferred from homology"/>
<dbReference type="GO" id="GO:0016491">
    <property type="term" value="F:oxidoreductase activity"/>
    <property type="evidence" value="ECO:0007669"/>
    <property type="project" value="UniProtKB-KW"/>
</dbReference>
<evidence type="ECO:0000313" key="4">
    <source>
        <dbReference type="EMBL" id="PSB01370.1"/>
    </source>
</evidence>
<reference evidence="4 5" key="2">
    <citation type="submission" date="2018-03" db="EMBL/GenBank/DDBJ databases">
        <title>The ancient ancestry and fast evolution of plastids.</title>
        <authorList>
            <person name="Moore K.R."/>
            <person name="Magnabosco C."/>
            <person name="Momper L."/>
            <person name="Gold D.A."/>
            <person name="Bosak T."/>
            <person name="Fournier G.P."/>
        </authorList>
    </citation>
    <scope>NUCLEOTIDE SEQUENCE [LARGE SCALE GENOMIC DNA]</scope>
    <source>
        <strain evidence="4 5">CCAP 1448/3</strain>
    </source>
</reference>
<dbReference type="PANTHER" id="PTHR43976:SF16">
    <property type="entry name" value="SHORT-CHAIN DEHYDROGENASE_REDUCTASE FAMILY PROTEIN"/>
    <property type="match status" value="1"/>
</dbReference>
<keyword evidence="2" id="KW-0560">Oxidoreductase</keyword>
<dbReference type="PRINTS" id="PR00081">
    <property type="entry name" value="GDHRDH"/>
</dbReference>
<keyword evidence="5" id="KW-1185">Reference proteome</keyword>
<dbReference type="InterPro" id="IPR051911">
    <property type="entry name" value="SDR_oxidoreductase"/>
</dbReference>
<organism evidence="4 5">
    <name type="scientific">Merismopedia glauca CCAP 1448/3</name>
    <dbReference type="NCBI Taxonomy" id="1296344"/>
    <lineage>
        <taxon>Bacteria</taxon>
        <taxon>Bacillati</taxon>
        <taxon>Cyanobacteriota</taxon>
        <taxon>Cyanophyceae</taxon>
        <taxon>Synechococcales</taxon>
        <taxon>Merismopediaceae</taxon>
        <taxon>Merismopedia</taxon>
    </lineage>
</organism>
<dbReference type="EMBL" id="PVWJ01000112">
    <property type="protein sequence ID" value="PSB01370.1"/>
    <property type="molecule type" value="Genomic_DNA"/>
</dbReference>
<dbReference type="Pfam" id="PF00106">
    <property type="entry name" value="adh_short"/>
    <property type="match status" value="1"/>
</dbReference>
<dbReference type="AlphaFoldDB" id="A0A2T1BZB7"/>
<evidence type="ECO:0000256" key="3">
    <source>
        <dbReference type="RuleBase" id="RU000363"/>
    </source>
</evidence>
<dbReference type="InterPro" id="IPR036291">
    <property type="entry name" value="NAD(P)-bd_dom_sf"/>
</dbReference>
<dbReference type="Proteomes" id="UP000238762">
    <property type="component" value="Unassembled WGS sequence"/>
</dbReference>
<evidence type="ECO:0000256" key="1">
    <source>
        <dbReference type="ARBA" id="ARBA00006484"/>
    </source>
</evidence>
<dbReference type="PANTHER" id="PTHR43976">
    <property type="entry name" value="SHORT CHAIN DEHYDROGENASE"/>
    <property type="match status" value="1"/>
</dbReference>
<dbReference type="SUPFAM" id="SSF51735">
    <property type="entry name" value="NAD(P)-binding Rossmann-fold domains"/>
    <property type="match status" value="1"/>
</dbReference>